<comment type="caution">
    <text evidence="2">The sequence shown here is derived from an EMBL/GenBank/DDBJ whole genome shotgun (WGS) entry which is preliminary data.</text>
</comment>
<gene>
    <name evidence="2" type="ORF">Fcan01_00508</name>
</gene>
<sequence length="813" mass="92092">MLRPSHDAKFSSSLNLCATLSSLISKWCSMQTSASGDNGPLHVYELRIALTTGGFNAAADALISMDKYQLEVRSWRFGALQKLADLERYFTVSILFGVVCFGVAIISTNLYQSGDQPTHRSVSPTIRISHQNGISNHRIDRINRFVLQEPISNFIGRKSQLVELQELFEARNKERFIVHVTGPDGIGKKELCRKFAQKIDPLIPVSWLNAESSILLVNSLTNLALNRLNKDSILDIKVIIDQIAVKMKATSTSAWIVILSDVINYDDAEFQAILLTLFRAGAFIIITGRSQVNYNPEKNLPIKEIQLDGLLLDEMVQLFQSELKPLDYNFGIENVVKVCHMVQFNPLAIRLAASYLGRNVGNVNYFLQKLETSKNMDDIFLKMVELAKESLKNPNCDSILEVMSFSSGNEMDFKFLRKLSTKFETTLPLCITELSSYSILNIKRWEQNDLIFIEYPLPLRRVHFNSHSIQKLDSILSSISDTLPSFKTPQEIVALTNTYISVVTSGSTRSDLFAKYSPLLNEFLNTLSNTPNMLPVLTQLSLFGYHQLTQYSRKPGILHDKNFITMETNIAQGLMKSHKYYEGLSIAHKLREKSLQLHGENHADTVKLTKLIKSGEAAWLHGKDPYQLAQELGSNPDIAKKSIHEKITLFENIANNFFDNGFFQDAIHYYKIVKGWKIYKYGAKSRHTLDTILQLGICFSNINKFKDAITQFETVFDNSLVLFGEEDDLSIGAMEWLGLTLYSYHESAAAPAEGDSNDLGRDFKIMEKVVTILERIKGKENEETVLYRDMMEKMKVKYVASNSAITNLKKYTL</sequence>
<protein>
    <submittedName>
        <fullName evidence="2">Uncharacterized protein</fullName>
    </submittedName>
</protein>
<organism evidence="2 3">
    <name type="scientific">Folsomia candida</name>
    <name type="common">Springtail</name>
    <dbReference type="NCBI Taxonomy" id="158441"/>
    <lineage>
        <taxon>Eukaryota</taxon>
        <taxon>Metazoa</taxon>
        <taxon>Ecdysozoa</taxon>
        <taxon>Arthropoda</taxon>
        <taxon>Hexapoda</taxon>
        <taxon>Collembola</taxon>
        <taxon>Entomobryomorpha</taxon>
        <taxon>Isotomoidea</taxon>
        <taxon>Isotomidae</taxon>
        <taxon>Proisotominae</taxon>
        <taxon>Folsomia</taxon>
    </lineage>
</organism>
<proteinExistence type="predicted"/>
<dbReference type="InterPro" id="IPR011990">
    <property type="entry name" value="TPR-like_helical_dom_sf"/>
</dbReference>
<reference evidence="2 3" key="1">
    <citation type="submission" date="2015-12" db="EMBL/GenBank/DDBJ databases">
        <title>The genome of Folsomia candida.</title>
        <authorList>
            <person name="Faddeeva A."/>
            <person name="Derks M.F."/>
            <person name="Anvar Y."/>
            <person name="Smit S."/>
            <person name="Van Straalen N."/>
            <person name="Roelofs D."/>
        </authorList>
    </citation>
    <scope>NUCLEOTIDE SEQUENCE [LARGE SCALE GENOMIC DNA]</scope>
    <source>
        <strain evidence="2 3">VU population</strain>
        <tissue evidence="2">Whole body</tissue>
    </source>
</reference>
<dbReference type="Proteomes" id="UP000198287">
    <property type="component" value="Unassembled WGS sequence"/>
</dbReference>
<keyword evidence="1" id="KW-0812">Transmembrane</keyword>
<keyword evidence="3" id="KW-1185">Reference proteome</keyword>
<keyword evidence="1" id="KW-0472">Membrane</keyword>
<keyword evidence="1" id="KW-1133">Transmembrane helix</keyword>
<accession>A0A226F3E8</accession>
<dbReference type="Gene3D" id="1.25.40.10">
    <property type="entry name" value="Tetratricopeptide repeat domain"/>
    <property type="match status" value="1"/>
</dbReference>
<name>A0A226F3E8_FOLCA</name>
<evidence type="ECO:0000313" key="2">
    <source>
        <dbReference type="EMBL" id="OXA64315.1"/>
    </source>
</evidence>
<dbReference type="AlphaFoldDB" id="A0A226F3E8"/>
<feature type="transmembrane region" description="Helical" evidence="1">
    <location>
        <begin position="89"/>
        <end position="111"/>
    </location>
</feature>
<evidence type="ECO:0000313" key="3">
    <source>
        <dbReference type="Proteomes" id="UP000198287"/>
    </source>
</evidence>
<evidence type="ECO:0000256" key="1">
    <source>
        <dbReference type="SAM" id="Phobius"/>
    </source>
</evidence>
<dbReference type="EMBL" id="LNIX01000001">
    <property type="protein sequence ID" value="OXA64315.1"/>
    <property type="molecule type" value="Genomic_DNA"/>
</dbReference>
<dbReference type="SUPFAM" id="SSF52540">
    <property type="entry name" value="P-loop containing nucleoside triphosphate hydrolases"/>
    <property type="match status" value="1"/>
</dbReference>
<dbReference type="SUPFAM" id="SSF48452">
    <property type="entry name" value="TPR-like"/>
    <property type="match status" value="1"/>
</dbReference>
<dbReference type="InterPro" id="IPR027417">
    <property type="entry name" value="P-loop_NTPase"/>
</dbReference>
<dbReference type="Gene3D" id="3.40.50.300">
    <property type="entry name" value="P-loop containing nucleotide triphosphate hydrolases"/>
    <property type="match status" value="1"/>
</dbReference>